<dbReference type="AlphaFoldDB" id="A0A8D1N6F6"/>
<dbReference type="Ensembl" id="ENSSSCT00050077857.1">
    <property type="protein sequence ID" value="ENSSSCP00050033493.1"/>
    <property type="gene ID" value="ENSSSCG00050057115.1"/>
</dbReference>
<evidence type="ECO:0000313" key="4">
    <source>
        <dbReference type="Proteomes" id="UP000694571"/>
    </source>
</evidence>
<evidence type="ECO:0000256" key="1">
    <source>
        <dbReference type="ARBA" id="ARBA00022614"/>
    </source>
</evidence>
<dbReference type="InterPro" id="IPR025875">
    <property type="entry name" value="Leu-rich_rpt_4"/>
</dbReference>
<organism evidence="3 4">
    <name type="scientific">Sus scrofa</name>
    <name type="common">Pig</name>
    <dbReference type="NCBI Taxonomy" id="9823"/>
    <lineage>
        <taxon>Eukaryota</taxon>
        <taxon>Metazoa</taxon>
        <taxon>Chordata</taxon>
        <taxon>Craniata</taxon>
        <taxon>Vertebrata</taxon>
        <taxon>Euteleostomi</taxon>
        <taxon>Mammalia</taxon>
        <taxon>Eutheria</taxon>
        <taxon>Laurasiatheria</taxon>
        <taxon>Artiodactyla</taxon>
        <taxon>Suina</taxon>
        <taxon>Suidae</taxon>
        <taxon>Sus</taxon>
    </lineage>
</organism>
<dbReference type="Pfam" id="PF12799">
    <property type="entry name" value="LRR_4"/>
    <property type="match status" value="1"/>
</dbReference>
<sequence length="379" mass="43369">MGHKVVVFDISVVRALWETRVKKHKAWQKKEAERLEKSALEKYVFSCLVASLENRGLSRLQFCCGGAASPLRFLLIRHIEMNSQMGQTSFSEVGGGCPSTCQNSFVSEFPDSLKEQTHLKEWHISNTLIQIIPTYIELFQAMRILDLPKNQISRLPAEIGRLKNLKELNVSFNYLKSIPPELGDCENLEKLDCSGNLELTELPFELSNLKQASFVDISANKFSSVPICVLRMSNLQWLDISNNNLNDLPQDIDRLEELQTFLLYKNKLTYLPYALLNLKKLTLLVVSGDHLVELPTALCDSSTPLKFISLMDNPIENTQCQDGDELVESERDRQHFDKEFMKAYIEDLKERGWLLICKIILNEYTKFHSLINAFIAMSS</sequence>
<dbReference type="Gene3D" id="3.80.10.10">
    <property type="entry name" value="Ribonuclease Inhibitor"/>
    <property type="match status" value="2"/>
</dbReference>
<evidence type="ECO:0000256" key="2">
    <source>
        <dbReference type="ARBA" id="ARBA00022737"/>
    </source>
</evidence>
<dbReference type="PANTHER" id="PTHR48051">
    <property type="match status" value="1"/>
</dbReference>
<keyword evidence="2" id="KW-0677">Repeat</keyword>
<dbReference type="InterPro" id="IPR001611">
    <property type="entry name" value="Leu-rich_rpt"/>
</dbReference>
<dbReference type="InterPro" id="IPR050216">
    <property type="entry name" value="LRR_domain-containing"/>
</dbReference>
<dbReference type="Proteomes" id="UP000694571">
    <property type="component" value="Unplaced"/>
</dbReference>
<proteinExistence type="predicted"/>
<dbReference type="InterPro" id="IPR003591">
    <property type="entry name" value="Leu-rich_rpt_typical-subtyp"/>
</dbReference>
<dbReference type="Pfam" id="PF13855">
    <property type="entry name" value="LRR_8"/>
    <property type="match status" value="1"/>
</dbReference>
<dbReference type="PANTHER" id="PTHR48051:SF16">
    <property type="entry name" value="LEUCINE-RICH REPEAT-CONTAINING PROTEIN 2"/>
    <property type="match status" value="1"/>
</dbReference>
<accession>A0A8D1N6F6</accession>
<dbReference type="InterPro" id="IPR032675">
    <property type="entry name" value="LRR_dom_sf"/>
</dbReference>
<keyword evidence="1" id="KW-0433">Leucine-rich repeat</keyword>
<name>A0A8D1N6F6_PIG</name>
<dbReference type="SMART" id="SM00364">
    <property type="entry name" value="LRR_BAC"/>
    <property type="match status" value="4"/>
</dbReference>
<reference evidence="3" key="1">
    <citation type="submission" date="2025-08" db="UniProtKB">
        <authorList>
            <consortium name="Ensembl"/>
        </authorList>
    </citation>
    <scope>IDENTIFICATION</scope>
</reference>
<protein>
    <recommendedName>
        <fullName evidence="5">Leucine rich repeat containing 2</fullName>
    </recommendedName>
</protein>
<dbReference type="PROSITE" id="PS51450">
    <property type="entry name" value="LRR"/>
    <property type="match status" value="2"/>
</dbReference>
<evidence type="ECO:0000313" key="3">
    <source>
        <dbReference type="Ensembl" id="ENSSSCP00050033493.1"/>
    </source>
</evidence>
<dbReference type="SUPFAM" id="SSF52058">
    <property type="entry name" value="L domain-like"/>
    <property type="match status" value="1"/>
</dbReference>
<dbReference type="SMART" id="SM00369">
    <property type="entry name" value="LRR_TYP"/>
    <property type="match status" value="4"/>
</dbReference>
<evidence type="ECO:0008006" key="5">
    <source>
        <dbReference type="Google" id="ProtNLM"/>
    </source>
</evidence>